<dbReference type="EMBL" id="JAVHJO010000006">
    <property type="protein sequence ID" value="KAK6539539.1"/>
    <property type="molecule type" value="Genomic_DNA"/>
</dbReference>
<keyword evidence="1" id="KW-0812">Transmembrane</keyword>
<protein>
    <submittedName>
        <fullName evidence="2">Uncharacterized protein</fullName>
    </submittedName>
</protein>
<feature type="transmembrane region" description="Helical" evidence="1">
    <location>
        <begin position="210"/>
        <end position="232"/>
    </location>
</feature>
<comment type="caution">
    <text evidence="2">The sequence shown here is derived from an EMBL/GenBank/DDBJ whole genome shotgun (WGS) entry which is preliminary data.</text>
</comment>
<dbReference type="AlphaFoldDB" id="A0AAV9XCK4"/>
<keyword evidence="3" id="KW-1185">Reference proteome</keyword>
<proteinExistence type="predicted"/>
<sequence>MGFGSGRVPATQRAAAGGAPIGRSWLGSNLTTTHPRYLLPSLSRDSVHCILDIDDIDIDLSPVAYPGERPAAYVTTIQSIPSDVTDLSNMLPIRSIAAQTSRLRLVRPILSTIPRQQRCYAAEAKLPTPPPLPQVPPRVLTGNPEIDDPGMNDGYSLTQPPPIKRQFRDPYATWWDPQERRNFGEPVHEDEDTLGIFSLYEYTAATPRQAWISFGSFVVALFGVVGVVYTVYPDQPAVPREFPDNGLETALGGKGATLARPEGGY</sequence>
<dbReference type="PANTHER" id="PTHR12840:SF1">
    <property type="entry name" value="NADH DEHYDROGENASE [UBIQUINONE] 1 BETA SUBCOMPLEX SUBUNIT 8, MITOCHONDRIAL"/>
    <property type="match status" value="1"/>
</dbReference>
<gene>
    <name evidence="2" type="ORF">TWF694_009755</name>
</gene>
<evidence type="ECO:0000313" key="3">
    <source>
        <dbReference type="Proteomes" id="UP001365542"/>
    </source>
</evidence>
<keyword evidence="1" id="KW-0472">Membrane</keyword>
<dbReference type="InterPro" id="IPR008699">
    <property type="entry name" value="NDUFB8"/>
</dbReference>
<dbReference type="Proteomes" id="UP001365542">
    <property type="component" value="Unassembled WGS sequence"/>
</dbReference>
<dbReference type="Pfam" id="PF05821">
    <property type="entry name" value="NDUF_B8"/>
    <property type="match status" value="1"/>
</dbReference>
<dbReference type="PANTHER" id="PTHR12840">
    <property type="entry name" value="NADH-UBIQUINONE OXIDOREDUCTASE ASHI SUBUNIT"/>
    <property type="match status" value="1"/>
</dbReference>
<name>A0AAV9XCK4_9PEZI</name>
<organism evidence="2 3">
    <name type="scientific">Orbilia ellipsospora</name>
    <dbReference type="NCBI Taxonomy" id="2528407"/>
    <lineage>
        <taxon>Eukaryota</taxon>
        <taxon>Fungi</taxon>
        <taxon>Dikarya</taxon>
        <taxon>Ascomycota</taxon>
        <taxon>Pezizomycotina</taxon>
        <taxon>Orbiliomycetes</taxon>
        <taxon>Orbiliales</taxon>
        <taxon>Orbiliaceae</taxon>
        <taxon>Orbilia</taxon>
    </lineage>
</organism>
<evidence type="ECO:0000256" key="1">
    <source>
        <dbReference type="SAM" id="Phobius"/>
    </source>
</evidence>
<evidence type="ECO:0000313" key="2">
    <source>
        <dbReference type="EMBL" id="KAK6539539.1"/>
    </source>
</evidence>
<accession>A0AAV9XCK4</accession>
<reference evidence="2 3" key="1">
    <citation type="submission" date="2019-10" db="EMBL/GenBank/DDBJ databases">
        <authorList>
            <person name="Palmer J.M."/>
        </authorList>
    </citation>
    <scope>NUCLEOTIDE SEQUENCE [LARGE SCALE GENOMIC DNA]</scope>
    <source>
        <strain evidence="2 3">TWF694</strain>
    </source>
</reference>
<keyword evidence="1" id="KW-1133">Transmembrane helix</keyword>
<dbReference type="GO" id="GO:0005739">
    <property type="term" value="C:mitochondrion"/>
    <property type="evidence" value="ECO:0007669"/>
    <property type="project" value="InterPro"/>
</dbReference>